<feature type="compositionally biased region" description="Basic and acidic residues" evidence="1">
    <location>
        <begin position="7"/>
        <end position="17"/>
    </location>
</feature>
<evidence type="ECO:0000313" key="2">
    <source>
        <dbReference type="EMBL" id="EOB14574.1"/>
    </source>
</evidence>
<organism evidence="2 3">
    <name type="scientific">Nosema bombycis (strain CQ1 / CVCC 102059)</name>
    <name type="common">Microsporidian parasite</name>
    <name type="synonym">Pebrine of silkworm</name>
    <dbReference type="NCBI Taxonomy" id="578461"/>
    <lineage>
        <taxon>Eukaryota</taxon>
        <taxon>Fungi</taxon>
        <taxon>Fungi incertae sedis</taxon>
        <taxon>Microsporidia</taxon>
        <taxon>Nosematidae</taxon>
        <taxon>Nosema</taxon>
    </lineage>
</organism>
<dbReference type="EMBL" id="KB908932">
    <property type="protein sequence ID" value="EOB14574.1"/>
    <property type="molecule type" value="Genomic_DNA"/>
</dbReference>
<feature type="region of interest" description="Disordered" evidence="1">
    <location>
        <begin position="1"/>
        <end position="23"/>
    </location>
</feature>
<evidence type="ECO:0000313" key="3">
    <source>
        <dbReference type="Proteomes" id="UP000016927"/>
    </source>
</evidence>
<dbReference type="VEuPathDB" id="MicrosporidiaDB:NBO_24g0019"/>
<sequence>MLATATFRRDNKRDQNNKKQSVAKRTKYQVEIELKDDSSDSLCSNFNRNVDEFAHFIEGDSTMQKMSPMDVIQSETADLEENISPPDFKEVKKVFEEVFIEFNKSLENEQTIKKETLILEDSSSSVEFVESGDVNGSKQDKIKDKCVDFEKEVIILVDSSSSVEIMQNSNDNLALLTIESTQNSSEGLDMLQEDLNRINKAYNEQIFENNEECSSKEHMINNPIENQTILTKNLDSRAVQEPIEDFLNNLPMNFDNINYTQDQQCMFKGYNTEMKISHDPDNEIIADELHEIQEYFFQNFNEEMNKKHLVSENGINQSITNDELVCETIDENVRKIRELLDQIIDEEIDQQHDTSFN</sequence>
<proteinExistence type="predicted"/>
<dbReference type="AlphaFoldDB" id="R0M9B8"/>
<feature type="non-terminal residue" evidence="2">
    <location>
        <position position="357"/>
    </location>
</feature>
<protein>
    <submittedName>
        <fullName evidence="2">Uncharacterized protein</fullName>
    </submittedName>
</protein>
<reference evidence="2 3" key="1">
    <citation type="journal article" date="2013" name="BMC Genomics">
        <title>Comparative genomics of parasitic silkworm microsporidia reveal an association between genome expansion and host adaptation.</title>
        <authorList>
            <person name="Pan G."/>
            <person name="Xu J."/>
            <person name="Li T."/>
            <person name="Xia Q."/>
            <person name="Liu S.L."/>
            <person name="Zhang G."/>
            <person name="Li S."/>
            <person name="Li C."/>
            <person name="Liu H."/>
            <person name="Yang L."/>
            <person name="Liu T."/>
            <person name="Zhang X."/>
            <person name="Wu Z."/>
            <person name="Fan W."/>
            <person name="Dang X."/>
            <person name="Xiang H."/>
            <person name="Tao M."/>
            <person name="Li Y."/>
            <person name="Hu J."/>
            <person name="Li Z."/>
            <person name="Lin L."/>
            <person name="Luo J."/>
            <person name="Geng L."/>
            <person name="Wang L."/>
            <person name="Long M."/>
            <person name="Wan Y."/>
            <person name="He N."/>
            <person name="Zhang Z."/>
            <person name="Lu C."/>
            <person name="Keeling P.J."/>
            <person name="Wang J."/>
            <person name="Xiang Z."/>
            <person name="Zhou Z."/>
        </authorList>
    </citation>
    <scope>NUCLEOTIDE SEQUENCE [LARGE SCALE GENOMIC DNA]</scope>
    <source>
        <strain evidence="3">CQ1 / CVCC 102059</strain>
    </source>
</reference>
<gene>
    <name evidence="2" type="ORF">NBO_24g0019</name>
</gene>
<dbReference type="HOGENOM" id="CLU_776324_0_0_1"/>
<evidence type="ECO:0000256" key="1">
    <source>
        <dbReference type="SAM" id="MobiDB-lite"/>
    </source>
</evidence>
<dbReference type="Proteomes" id="UP000016927">
    <property type="component" value="Unassembled WGS sequence"/>
</dbReference>
<name>R0M9B8_NOSB1</name>
<accession>R0M9B8</accession>
<keyword evidence="3" id="KW-1185">Reference proteome</keyword>